<dbReference type="InterPro" id="IPR027417">
    <property type="entry name" value="P-loop_NTPase"/>
</dbReference>
<dbReference type="GO" id="GO:0005524">
    <property type="term" value="F:ATP binding"/>
    <property type="evidence" value="ECO:0007669"/>
    <property type="project" value="UniProtKB-KW"/>
</dbReference>
<name>A0ABY7VMH8_9GAMM</name>
<dbReference type="InterPro" id="IPR017911">
    <property type="entry name" value="MacB-like_ATP-bd"/>
</dbReference>
<sequence length="226" mass="24657">MNSQNLSKSYISGDIHTLASDNISLKIDVGEFVSIVGPSGGGKSTLLTLLGMMGEASGGSLSILGVDVSSLNERQKSRFRNEKLGYIFQSFNLISDLNVLDNVLLPTAYNSRIKRRSKIELAESLLDKVGLGHRKKHLPSQLSGGQQQKVAIARSLIMEPEIIFADEPTGNLDSASTEQIMEILKDINSQNTTIVMVTHNETLADMTARKISIQDGRIHSDEFIAK</sequence>
<reference evidence="6 7" key="1">
    <citation type="journal article" date="2022" name="Mar. Drugs">
        <title>Bioassay-Guided Fractionation Leads to the Detection of Cholic Acid Generated by the Rare Thalassomonas sp.</title>
        <authorList>
            <person name="Pheiffer F."/>
            <person name="Schneider Y.K."/>
            <person name="Hansen E.H."/>
            <person name="Andersen J.H."/>
            <person name="Isaksson J."/>
            <person name="Busche T."/>
            <person name="R C."/>
            <person name="Kalinowski J."/>
            <person name="Zyl L.V."/>
            <person name="Trindade M."/>
        </authorList>
    </citation>
    <scope>NUCLEOTIDE SEQUENCE [LARGE SCALE GENOMIC DNA]</scope>
    <source>
        <strain evidence="6 7">A5K-61T</strain>
    </source>
</reference>
<keyword evidence="4 6" id="KW-0067">ATP-binding</keyword>
<dbReference type="SUPFAM" id="SSF52540">
    <property type="entry name" value="P-loop containing nucleoside triphosphate hydrolases"/>
    <property type="match status" value="1"/>
</dbReference>
<dbReference type="Gene3D" id="3.40.50.300">
    <property type="entry name" value="P-loop containing nucleotide triphosphate hydrolases"/>
    <property type="match status" value="1"/>
</dbReference>
<proteinExistence type="inferred from homology"/>
<evidence type="ECO:0000313" key="6">
    <source>
        <dbReference type="EMBL" id="WDE14394.1"/>
    </source>
</evidence>
<dbReference type="PROSITE" id="PS00211">
    <property type="entry name" value="ABC_TRANSPORTER_1"/>
    <property type="match status" value="1"/>
</dbReference>
<dbReference type="PROSITE" id="PS50893">
    <property type="entry name" value="ABC_TRANSPORTER_2"/>
    <property type="match status" value="1"/>
</dbReference>
<organism evidence="6 7">
    <name type="scientific">Thalassomonas haliotis</name>
    <dbReference type="NCBI Taxonomy" id="485448"/>
    <lineage>
        <taxon>Bacteria</taxon>
        <taxon>Pseudomonadati</taxon>
        <taxon>Pseudomonadota</taxon>
        <taxon>Gammaproteobacteria</taxon>
        <taxon>Alteromonadales</taxon>
        <taxon>Colwelliaceae</taxon>
        <taxon>Thalassomonas</taxon>
    </lineage>
</organism>
<keyword evidence="2" id="KW-0813">Transport</keyword>
<evidence type="ECO:0000313" key="7">
    <source>
        <dbReference type="Proteomes" id="UP001215231"/>
    </source>
</evidence>
<dbReference type="EMBL" id="CP059693">
    <property type="protein sequence ID" value="WDE14394.1"/>
    <property type="molecule type" value="Genomic_DNA"/>
</dbReference>
<evidence type="ECO:0000256" key="1">
    <source>
        <dbReference type="ARBA" id="ARBA00005417"/>
    </source>
</evidence>
<dbReference type="InterPro" id="IPR017871">
    <property type="entry name" value="ABC_transporter-like_CS"/>
</dbReference>
<dbReference type="InterPro" id="IPR003439">
    <property type="entry name" value="ABC_transporter-like_ATP-bd"/>
</dbReference>
<evidence type="ECO:0000256" key="3">
    <source>
        <dbReference type="ARBA" id="ARBA00022741"/>
    </source>
</evidence>
<accession>A0ABY7VMH8</accession>
<dbReference type="SMART" id="SM00382">
    <property type="entry name" value="AAA"/>
    <property type="match status" value="1"/>
</dbReference>
<evidence type="ECO:0000256" key="4">
    <source>
        <dbReference type="ARBA" id="ARBA00022840"/>
    </source>
</evidence>
<dbReference type="PANTHER" id="PTHR42798:SF2">
    <property type="entry name" value="ABC TRANSPORTER ATP-BINDING PROTEIN MG467-RELATED"/>
    <property type="match status" value="1"/>
</dbReference>
<evidence type="ECO:0000259" key="5">
    <source>
        <dbReference type="PROSITE" id="PS50893"/>
    </source>
</evidence>
<keyword evidence="3" id="KW-0547">Nucleotide-binding</keyword>
<feature type="domain" description="ABC transporter" evidence="5">
    <location>
        <begin position="1"/>
        <end position="224"/>
    </location>
</feature>
<dbReference type="CDD" id="cd03255">
    <property type="entry name" value="ABC_MJ0796_LolCDE_FtsE"/>
    <property type="match status" value="1"/>
</dbReference>
<evidence type="ECO:0000256" key="2">
    <source>
        <dbReference type="ARBA" id="ARBA00022448"/>
    </source>
</evidence>
<dbReference type="Proteomes" id="UP001215231">
    <property type="component" value="Chromosome"/>
</dbReference>
<dbReference type="Pfam" id="PF00005">
    <property type="entry name" value="ABC_tran"/>
    <property type="match status" value="1"/>
</dbReference>
<dbReference type="PANTHER" id="PTHR42798">
    <property type="entry name" value="LIPOPROTEIN-RELEASING SYSTEM ATP-BINDING PROTEIN LOLD"/>
    <property type="match status" value="1"/>
</dbReference>
<dbReference type="InterPro" id="IPR003593">
    <property type="entry name" value="AAA+_ATPase"/>
</dbReference>
<comment type="similarity">
    <text evidence="1">Belongs to the ABC transporter superfamily.</text>
</comment>
<gene>
    <name evidence="6" type="ORF">H3N35_04065</name>
</gene>
<protein>
    <submittedName>
        <fullName evidence="6">ABC transporter ATP-binding protein</fullName>
    </submittedName>
</protein>
<keyword evidence="7" id="KW-1185">Reference proteome</keyword>